<name>A0A8H3FAM4_9LECA</name>
<feature type="compositionally biased region" description="Acidic residues" evidence="1">
    <location>
        <begin position="138"/>
        <end position="184"/>
    </location>
</feature>
<dbReference type="Proteomes" id="UP000664534">
    <property type="component" value="Unassembled WGS sequence"/>
</dbReference>
<evidence type="ECO:0000256" key="1">
    <source>
        <dbReference type="SAM" id="MobiDB-lite"/>
    </source>
</evidence>
<dbReference type="AlphaFoldDB" id="A0A8H3FAM4"/>
<feature type="compositionally biased region" description="Basic and acidic residues" evidence="1">
    <location>
        <begin position="126"/>
        <end position="137"/>
    </location>
</feature>
<sequence>MAPTSSNKKQPILTFPKLAPSAPPKDEEREPVIKREPVKKVTVVKKGIAVRKPVPEKPKPKWRGWLEMPSDEEEEYKMNVDAAWAVEDGIKARRTRASKAMGDEDETGMRRLRARSRREYNTTMHLDTDSEESVHEKEEEEEEEEEENDEEEEDEEENFVFLEDSMDVYEETESEDEETTEDSFDPLYDVSETDPPTPRPVRTKFENAPAHVDSGSQRAPRSSTPARSDSDSGNQPRIPWSPSPERSRRITVASPELVPPVPSTSEDNMERRVEGAFHHVFAPPLYPSQGNRWGFPECAVRSTLPRLA</sequence>
<proteinExistence type="predicted"/>
<protein>
    <submittedName>
        <fullName evidence="2">Uncharacterized protein</fullName>
    </submittedName>
</protein>
<organism evidence="2 3">
    <name type="scientific">Imshaugia aleurites</name>
    <dbReference type="NCBI Taxonomy" id="172621"/>
    <lineage>
        <taxon>Eukaryota</taxon>
        <taxon>Fungi</taxon>
        <taxon>Dikarya</taxon>
        <taxon>Ascomycota</taxon>
        <taxon>Pezizomycotina</taxon>
        <taxon>Lecanoromycetes</taxon>
        <taxon>OSLEUM clade</taxon>
        <taxon>Lecanoromycetidae</taxon>
        <taxon>Lecanorales</taxon>
        <taxon>Lecanorineae</taxon>
        <taxon>Parmeliaceae</taxon>
        <taxon>Imshaugia</taxon>
    </lineage>
</organism>
<feature type="region of interest" description="Disordered" evidence="1">
    <location>
        <begin position="1"/>
        <end position="34"/>
    </location>
</feature>
<evidence type="ECO:0000313" key="2">
    <source>
        <dbReference type="EMBL" id="CAF9921136.1"/>
    </source>
</evidence>
<comment type="caution">
    <text evidence="2">The sequence shown here is derived from an EMBL/GenBank/DDBJ whole genome shotgun (WGS) entry which is preliminary data.</text>
</comment>
<reference evidence="2" key="1">
    <citation type="submission" date="2021-03" db="EMBL/GenBank/DDBJ databases">
        <authorList>
            <person name="Tagirdzhanova G."/>
        </authorList>
    </citation>
    <scope>NUCLEOTIDE SEQUENCE</scope>
</reference>
<feature type="region of interest" description="Disordered" evidence="1">
    <location>
        <begin position="95"/>
        <end position="270"/>
    </location>
</feature>
<feature type="compositionally biased region" description="Polar residues" evidence="1">
    <location>
        <begin position="214"/>
        <end position="235"/>
    </location>
</feature>
<dbReference type="EMBL" id="CAJPDT010000027">
    <property type="protein sequence ID" value="CAF9921136.1"/>
    <property type="molecule type" value="Genomic_DNA"/>
</dbReference>
<evidence type="ECO:0000313" key="3">
    <source>
        <dbReference type="Proteomes" id="UP000664534"/>
    </source>
</evidence>
<gene>
    <name evidence="2" type="ORF">IMSHALPRED_005092</name>
</gene>
<keyword evidence="3" id="KW-1185">Reference proteome</keyword>
<accession>A0A8H3FAM4</accession>
<feature type="compositionally biased region" description="Basic and acidic residues" evidence="1">
    <location>
        <begin position="24"/>
        <end position="34"/>
    </location>
</feature>